<gene>
    <name evidence="2" type="ORF">TCEB3V08_LOCUS8892</name>
</gene>
<organism evidence="2">
    <name type="scientific">Timema cristinae</name>
    <name type="common">Walking stick</name>
    <dbReference type="NCBI Taxonomy" id="61476"/>
    <lineage>
        <taxon>Eukaryota</taxon>
        <taxon>Metazoa</taxon>
        <taxon>Ecdysozoa</taxon>
        <taxon>Arthropoda</taxon>
        <taxon>Hexapoda</taxon>
        <taxon>Insecta</taxon>
        <taxon>Pterygota</taxon>
        <taxon>Neoptera</taxon>
        <taxon>Polyneoptera</taxon>
        <taxon>Phasmatodea</taxon>
        <taxon>Timematodea</taxon>
        <taxon>Timematoidea</taxon>
        <taxon>Timematidae</taxon>
        <taxon>Timema</taxon>
    </lineage>
</organism>
<reference evidence="2" key="1">
    <citation type="submission" date="2020-11" db="EMBL/GenBank/DDBJ databases">
        <authorList>
            <person name="Tran Van P."/>
        </authorList>
    </citation>
    <scope>NUCLEOTIDE SEQUENCE</scope>
</reference>
<evidence type="ECO:0000313" key="2">
    <source>
        <dbReference type="EMBL" id="CAD7407151.1"/>
    </source>
</evidence>
<dbReference type="AlphaFoldDB" id="A0A7R9D2Y1"/>
<accession>A0A7R9D2Y1</accession>
<sequence>MVQCSSGPLYPQRTLEAEKDKLLIKDKIIDDQTGTIKQLKSAVQEKSEEVRKVIRDKEQVERELNQEKQYRLKLAGEVSTISILLVPFSRSYSILISPPSGLPRGLSNMVEGELNPRRKIGDWAVVRFKTNRLGTGSGQLAGSERKVRWRKEQLKQKVSDLEDDLRSSESMDTSEMVKQQERLAGLEKQVESKQKEWELQLKLLTKEKEQAVNAAKFATQKLLETVTEFQKQVASNKKVQQSLAKLLSEKDAQLIAATEKVESLSSQLTKQSTDLKHASWKGENCEKGFRQNSTYIARQHRSTGSA</sequence>
<protein>
    <submittedName>
        <fullName evidence="2">Uncharacterized protein</fullName>
    </submittedName>
</protein>
<proteinExistence type="predicted"/>
<dbReference type="EMBL" id="OC320072">
    <property type="protein sequence ID" value="CAD7407151.1"/>
    <property type="molecule type" value="Genomic_DNA"/>
</dbReference>
<keyword evidence="1" id="KW-0175">Coiled coil</keyword>
<evidence type="ECO:0000256" key="1">
    <source>
        <dbReference type="SAM" id="Coils"/>
    </source>
</evidence>
<name>A0A7R9D2Y1_TIMCR</name>
<feature type="coiled-coil region" evidence="1">
    <location>
        <begin position="144"/>
        <end position="221"/>
    </location>
</feature>
<feature type="coiled-coil region" evidence="1">
    <location>
        <begin position="29"/>
        <end position="70"/>
    </location>
</feature>